<dbReference type="EMBL" id="JF770475">
    <property type="protein sequence ID" value="AEI91225.1"/>
    <property type="molecule type" value="Genomic_DNA"/>
</dbReference>
<dbReference type="RefSeq" id="YP_009018639.1">
    <property type="nucleotide sequence ID" value="NC_023743.1"/>
</dbReference>
<proteinExistence type="predicted"/>
<name>F8UBT5_9CAUD</name>
<reference evidence="1 2" key="1">
    <citation type="journal article" date="2011" name="Appl. Environ. Microbiol.">
        <title>Isolation of Generalized Transducing Bacteriophages for Uropathogenic Strains of Escherichia coli.</title>
        <authorList>
            <person name="Battaglioli E.J."/>
            <person name="Baisa G.A."/>
            <person name="Weeks A.E."/>
            <person name="Schroll R.A."/>
            <person name="Hryckowian A.J."/>
            <person name="Welch R.A."/>
        </authorList>
    </citation>
    <scope>NUCLEOTIDE SEQUENCE [LARGE SCALE GENOMIC DNA]</scope>
</reference>
<organism evidence="1 2">
    <name type="scientific">Escherichia phage phiEB49</name>
    <dbReference type="NCBI Taxonomy" id="1048207"/>
    <lineage>
        <taxon>Viruses</taxon>
        <taxon>Duplodnaviria</taxon>
        <taxon>Heunggongvirae</taxon>
        <taxon>Uroviricota</taxon>
        <taxon>Caudoviricetes</taxon>
        <taxon>Drexlerviridae</taxon>
        <taxon>Rogunavirinae</taxon>
        <taxon>Lindendrivevirus</taxon>
        <taxon>Lindendrivevirus EB49</taxon>
    </lineage>
</organism>
<protein>
    <submittedName>
        <fullName evidence="1">Gp25</fullName>
    </submittedName>
</protein>
<dbReference type="OrthoDB" id="18433at10239"/>
<dbReference type="GeneID" id="18559222"/>
<evidence type="ECO:0000313" key="2">
    <source>
        <dbReference type="Proteomes" id="UP000000296"/>
    </source>
</evidence>
<accession>F8UBT5</accession>
<dbReference type="Proteomes" id="UP000000296">
    <property type="component" value="Segment"/>
</dbReference>
<sequence length="117" mass="13742">MADGRVNKCKECNKVDVKSNRKSKIEYYREYDREKGNRQKDGYVKEYRSRNPIKYNCHTILNNAIRDGEINKKPCEVCGNDKAVAHHDDYSKPMDVRWLCQAHHMQWHAENGEGLNG</sequence>
<dbReference type="KEGG" id="vg:18559222"/>
<keyword evidence="2" id="KW-1185">Reference proteome</keyword>
<evidence type="ECO:0000313" key="1">
    <source>
        <dbReference type="EMBL" id="AEI91225.1"/>
    </source>
</evidence>